<dbReference type="InterPro" id="IPR011990">
    <property type="entry name" value="TPR-like_helical_dom_sf"/>
</dbReference>
<dbReference type="InterPro" id="IPR019734">
    <property type="entry name" value="TPR_rpt"/>
</dbReference>
<dbReference type="Gene3D" id="1.10.10.10">
    <property type="entry name" value="Winged helix-like DNA-binding domain superfamily/Winged helix DNA-binding domain"/>
    <property type="match status" value="1"/>
</dbReference>
<evidence type="ECO:0000313" key="9">
    <source>
        <dbReference type="Proteomes" id="UP001501578"/>
    </source>
</evidence>
<dbReference type="SMART" id="SM01043">
    <property type="entry name" value="BTAD"/>
    <property type="match status" value="1"/>
</dbReference>
<dbReference type="PANTHER" id="PTHR35807:SF1">
    <property type="entry name" value="TRANSCRIPTIONAL REGULATOR REDD"/>
    <property type="match status" value="1"/>
</dbReference>
<evidence type="ECO:0000256" key="1">
    <source>
        <dbReference type="ARBA" id="ARBA00005820"/>
    </source>
</evidence>
<evidence type="ECO:0000259" key="7">
    <source>
        <dbReference type="PROSITE" id="PS51755"/>
    </source>
</evidence>
<dbReference type="SUPFAM" id="SSF46894">
    <property type="entry name" value="C-terminal effector domain of the bipartite response regulators"/>
    <property type="match status" value="1"/>
</dbReference>
<evidence type="ECO:0000256" key="4">
    <source>
        <dbReference type="ARBA" id="ARBA00023163"/>
    </source>
</evidence>
<feature type="compositionally biased region" description="Basic and acidic residues" evidence="6">
    <location>
        <begin position="234"/>
        <end position="244"/>
    </location>
</feature>
<dbReference type="Proteomes" id="UP001501578">
    <property type="component" value="Unassembled WGS sequence"/>
</dbReference>
<name>A0ABP4BD17_9ACTN</name>
<comment type="caution">
    <text evidence="8">The sequence shown here is derived from an EMBL/GenBank/DDBJ whole genome shotgun (WGS) entry which is preliminary data.</text>
</comment>
<comment type="similarity">
    <text evidence="1">Belongs to the AfsR/DnrI/RedD regulatory family.</text>
</comment>
<dbReference type="Gene3D" id="1.25.40.10">
    <property type="entry name" value="Tetratricopeptide repeat domain"/>
    <property type="match status" value="2"/>
</dbReference>
<dbReference type="SMART" id="SM00862">
    <property type="entry name" value="Trans_reg_C"/>
    <property type="match status" value="1"/>
</dbReference>
<dbReference type="PANTHER" id="PTHR35807">
    <property type="entry name" value="TRANSCRIPTIONAL REGULATOR REDD-RELATED"/>
    <property type="match status" value="1"/>
</dbReference>
<dbReference type="PRINTS" id="PR00364">
    <property type="entry name" value="DISEASERSIST"/>
</dbReference>
<dbReference type="Pfam" id="PF00486">
    <property type="entry name" value="Trans_reg_C"/>
    <property type="match status" value="1"/>
</dbReference>
<dbReference type="EMBL" id="BAAAHQ010000041">
    <property type="protein sequence ID" value="GAA0947519.1"/>
    <property type="molecule type" value="Genomic_DNA"/>
</dbReference>
<feature type="region of interest" description="Disordered" evidence="6">
    <location>
        <begin position="232"/>
        <end position="266"/>
    </location>
</feature>
<dbReference type="SUPFAM" id="SSF52540">
    <property type="entry name" value="P-loop containing nucleoside triphosphate hydrolases"/>
    <property type="match status" value="1"/>
</dbReference>
<reference evidence="9" key="1">
    <citation type="journal article" date="2019" name="Int. J. Syst. Evol. Microbiol.">
        <title>The Global Catalogue of Microorganisms (GCM) 10K type strain sequencing project: providing services to taxonomists for standard genome sequencing and annotation.</title>
        <authorList>
            <consortium name="The Broad Institute Genomics Platform"/>
            <consortium name="The Broad Institute Genome Sequencing Center for Infectious Disease"/>
            <person name="Wu L."/>
            <person name="Ma J."/>
        </authorList>
    </citation>
    <scope>NUCLEOTIDE SEQUENCE [LARGE SCALE GENOMIC DNA]</scope>
    <source>
        <strain evidence="9">JCM 11136</strain>
    </source>
</reference>
<evidence type="ECO:0000256" key="3">
    <source>
        <dbReference type="ARBA" id="ARBA00023125"/>
    </source>
</evidence>
<dbReference type="SMART" id="SM00028">
    <property type="entry name" value="TPR"/>
    <property type="match status" value="4"/>
</dbReference>
<feature type="region of interest" description="Disordered" evidence="6">
    <location>
        <begin position="594"/>
        <end position="623"/>
    </location>
</feature>
<dbReference type="SUPFAM" id="SSF48452">
    <property type="entry name" value="TPR-like"/>
    <property type="match status" value="2"/>
</dbReference>
<dbReference type="InterPro" id="IPR016032">
    <property type="entry name" value="Sig_transdc_resp-reg_C-effctor"/>
</dbReference>
<dbReference type="Pfam" id="PF13424">
    <property type="entry name" value="TPR_12"/>
    <property type="match status" value="2"/>
</dbReference>
<dbReference type="InterPro" id="IPR005158">
    <property type="entry name" value="BTAD"/>
</dbReference>
<feature type="DNA-binding region" description="OmpR/PhoB-type" evidence="5">
    <location>
        <begin position="1"/>
        <end position="88"/>
    </location>
</feature>
<dbReference type="InterPro" id="IPR027417">
    <property type="entry name" value="P-loop_NTPase"/>
</dbReference>
<evidence type="ECO:0000256" key="5">
    <source>
        <dbReference type="PROSITE-ProRule" id="PRU01091"/>
    </source>
</evidence>
<dbReference type="InterPro" id="IPR051677">
    <property type="entry name" value="AfsR-DnrI-RedD_regulator"/>
</dbReference>
<dbReference type="Pfam" id="PF03704">
    <property type="entry name" value="BTAD"/>
    <property type="match status" value="1"/>
</dbReference>
<keyword evidence="3 5" id="KW-0238">DNA-binding</keyword>
<proteinExistence type="inferred from homology"/>
<dbReference type="Gene3D" id="3.40.50.300">
    <property type="entry name" value="P-loop containing nucleotide triphosphate hydrolases"/>
    <property type="match status" value="1"/>
</dbReference>
<dbReference type="PROSITE" id="PS51755">
    <property type="entry name" value="OMPR_PHOB"/>
    <property type="match status" value="1"/>
</dbReference>
<dbReference type="InterPro" id="IPR036388">
    <property type="entry name" value="WH-like_DNA-bd_sf"/>
</dbReference>
<accession>A0ABP4BD17</accession>
<keyword evidence="9" id="KW-1185">Reference proteome</keyword>
<organism evidence="8 9">
    <name type="scientific">Nonomuraea longicatena</name>
    <dbReference type="NCBI Taxonomy" id="83682"/>
    <lineage>
        <taxon>Bacteria</taxon>
        <taxon>Bacillati</taxon>
        <taxon>Actinomycetota</taxon>
        <taxon>Actinomycetes</taxon>
        <taxon>Streptosporangiales</taxon>
        <taxon>Streptosporangiaceae</taxon>
        <taxon>Nonomuraea</taxon>
    </lineage>
</organism>
<dbReference type="InterPro" id="IPR001867">
    <property type="entry name" value="OmpR/PhoB-type_DNA-bd"/>
</dbReference>
<keyword evidence="4" id="KW-0804">Transcription</keyword>
<protein>
    <submittedName>
        <fullName evidence="8">BTAD domain-containing putative transcriptional regulator</fullName>
    </submittedName>
</protein>
<feature type="domain" description="OmpR/PhoB-type" evidence="7">
    <location>
        <begin position="1"/>
        <end position="88"/>
    </location>
</feature>
<keyword evidence="2" id="KW-0805">Transcription regulation</keyword>
<gene>
    <name evidence="8" type="ORF">GCM10009560_64130</name>
</gene>
<dbReference type="CDD" id="cd15831">
    <property type="entry name" value="BTAD"/>
    <property type="match status" value="1"/>
</dbReference>
<sequence length="910" mass="99097">MTFGVLGPVEVRTGGDVIVLTGRVGALLTVLLLNAGRVVSVQRLAEALWGLPLPNSPAARVRTLVTELRRVVGPAWVLTQRPGYAVRPQPAQLDLTCFAGHVARAREAAPETAAEHLDAALALWRGTPFDGISGAFVEAERIRLEELRISAVEQRAEARLSIGRYGEAATDLAASALAHPLRERLHGQLMRALHGSGRRAEALEVYRRLRERMSDELGLEPERELQRLHQRILTSDREPPERTHPHPTPRELPAPPPLFVGRTREQGSLDARRPITAVSGAGGMGKTWLALHWAHRNLPHYPDGQLYANLATSPETVLRRFLGSLGVHPAAVPHEEEAQAGLYRSLVAGRRLLVVLDNARDATQVTPLLPGSPASTVLITSRHRLTALGATHGANLITLNPLTSREVRDLLCLHLGEDRVAADPDSVAALVEHSGGLPLAVGVLAARASADPALPLASFAAELRSPATRLDALRAGDLTADLRVTFDSSYEALDGAAARMFALLGLVPWPEVSLSAATALAGTPSVPLGELESAHLVHRHRPGRYRTHDLIRLYAAERAHTDLTEDERRRALTRLVDFCVRQAYAADRLLSPNRPLADRAAPETTNPAKEPATRAEEPAVRTPPEAAAPADAAEAAAWFEVEQPALRQAQHLAAGLGLDGAVWRLAWALDTFHLRRYLHEARIETWRLALPAAERDGKGAHARWYLGYAHAQALRTGEGVELLNRALEEFERTGDLAGRAHTGHTLGYAWSVHGSPGRALPHVRDALRLQRELGDPIWEANALSAIGWCLAQLGRYEEAHAYCAQALTLFREHRDPGGESATLDSLGLIAHRAGGHARALGYYRRSVALREALGNDFQVADTLARIGDVHRESGDLPAARRAWQRAEEIYRRQHRAKEAASVRRRLSSAG</sequence>
<evidence type="ECO:0000313" key="8">
    <source>
        <dbReference type="EMBL" id="GAA0947519.1"/>
    </source>
</evidence>
<evidence type="ECO:0000256" key="2">
    <source>
        <dbReference type="ARBA" id="ARBA00023015"/>
    </source>
</evidence>
<evidence type="ECO:0000256" key="6">
    <source>
        <dbReference type="SAM" id="MobiDB-lite"/>
    </source>
</evidence>